<evidence type="ECO:0000256" key="4">
    <source>
        <dbReference type="PROSITE-ProRule" id="PRU00335"/>
    </source>
</evidence>
<accession>A0ABN2V3Y7</accession>
<evidence type="ECO:0000256" key="3">
    <source>
        <dbReference type="ARBA" id="ARBA00023163"/>
    </source>
</evidence>
<dbReference type="InterPro" id="IPR001647">
    <property type="entry name" value="HTH_TetR"/>
</dbReference>
<keyword evidence="7" id="KW-1185">Reference proteome</keyword>
<reference evidence="6 7" key="1">
    <citation type="journal article" date="2019" name="Int. J. Syst. Evol. Microbiol.">
        <title>The Global Catalogue of Microorganisms (GCM) 10K type strain sequencing project: providing services to taxonomists for standard genome sequencing and annotation.</title>
        <authorList>
            <consortium name="The Broad Institute Genomics Platform"/>
            <consortium name="The Broad Institute Genome Sequencing Center for Infectious Disease"/>
            <person name="Wu L."/>
            <person name="Ma J."/>
        </authorList>
    </citation>
    <scope>NUCLEOTIDE SEQUENCE [LARGE SCALE GENOMIC DNA]</scope>
    <source>
        <strain evidence="6 7">JCM 16014</strain>
    </source>
</reference>
<dbReference type="Pfam" id="PF21597">
    <property type="entry name" value="TetR_C_43"/>
    <property type="match status" value="1"/>
</dbReference>
<dbReference type="PANTHER" id="PTHR30055:SF234">
    <property type="entry name" value="HTH-TYPE TRANSCRIPTIONAL REGULATOR BETI"/>
    <property type="match status" value="1"/>
</dbReference>
<evidence type="ECO:0000256" key="1">
    <source>
        <dbReference type="ARBA" id="ARBA00023015"/>
    </source>
</evidence>
<evidence type="ECO:0000313" key="6">
    <source>
        <dbReference type="EMBL" id="GAA2050895.1"/>
    </source>
</evidence>
<evidence type="ECO:0000256" key="2">
    <source>
        <dbReference type="ARBA" id="ARBA00023125"/>
    </source>
</evidence>
<dbReference type="InterPro" id="IPR049445">
    <property type="entry name" value="TetR_SbtR-like_C"/>
</dbReference>
<dbReference type="Pfam" id="PF00440">
    <property type="entry name" value="TetR_N"/>
    <property type="match status" value="1"/>
</dbReference>
<dbReference type="SUPFAM" id="SSF46689">
    <property type="entry name" value="Homeodomain-like"/>
    <property type="match status" value="1"/>
</dbReference>
<dbReference type="InterPro" id="IPR036271">
    <property type="entry name" value="Tet_transcr_reg_TetR-rel_C_sf"/>
</dbReference>
<feature type="domain" description="HTH tetR-type" evidence="5">
    <location>
        <begin position="14"/>
        <end position="74"/>
    </location>
</feature>
<dbReference type="PROSITE" id="PS50977">
    <property type="entry name" value="HTH_TETR_2"/>
    <property type="match status" value="1"/>
</dbReference>
<dbReference type="PRINTS" id="PR00455">
    <property type="entry name" value="HTHTETR"/>
</dbReference>
<comment type="caution">
    <text evidence="6">The sequence shown here is derived from an EMBL/GenBank/DDBJ whole genome shotgun (WGS) entry which is preliminary data.</text>
</comment>
<keyword evidence="1" id="KW-0805">Transcription regulation</keyword>
<gene>
    <name evidence="6" type="ORF">GCM10009839_67040</name>
</gene>
<dbReference type="Gene3D" id="1.10.357.10">
    <property type="entry name" value="Tetracycline Repressor, domain 2"/>
    <property type="match status" value="1"/>
</dbReference>
<dbReference type="Proteomes" id="UP001500751">
    <property type="component" value="Unassembled WGS sequence"/>
</dbReference>
<keyword evidence="3" id="KW-0804">Transcription</keyword>
<dbReference type="RefSeq" id="WP_344669709.1">
    <property type="nucleotide sequence ID" value="NZ_BAAAQN010000050.1"/>
</dbReference>
<dbReference type="InterPro" id="IPR050109">
    <property type="entry name" value="HTH-type_TetR-like_transc_reg"/>
</dbReference>
<dbReference type="InterPro" id="IPR009057">
    <property type="entry name" value="Homeodomain-like_sf"/>
</dbReference>
<evidence type="ECO:0000259" key="5">
    <source>
        <dbReference type="PROSITE" id="PS50977"/>
    </source>
</evidence>
<sequence length="195" mass="20551">MPKLWSETVAEHRDAVRDAILDATAALATERGLTAVTMSGIAQAGGIGRATLYKYFPDVASILTAWHQRQVVTHLLELAEAASDVDEADILETVLRTYAHRNRRVRGHADGADLAAALHGTDHVRRAHAHLEDFLSVLIGEAADRGQVRTDVPAAELAAYCLNALGGAAAPSSKALSSKAAADRLVMVVMAGLAG</sequence>
<dbReference type="PANTHER" id="PTHR30055">
    <property type="entry name" value="HTH-TYPE TRANSCRIPTIONAL REGULATOR RUTR"/>
    <property type="match status" value="1"/>
</dbReference>
<proteinExistence type="predicted"/>
<dbReference type="SUPFAM" id="SSF48498">
    <property type="entry name" value="Tetracyclin repressor-like, C-terminal domain"/>
    <property type="match status" value="1"/>
</dbReference>
<keyword evidence="2 4" id="KW-0238">DNA-binding</keyword>
<protein>
    <recommendedName>
        <fullName evidence="5">HTH tetR-type domain-containing protein</fullName>
    </recommendedName>
</protein>
<evidence type="ECO:0000313" key="7">
    <source>
        <dbReference type="Proteomes" id="UP001500751"/>
    </source>
</evidence>
<name>A0ABN2V3Y7_9ACTN</name>
<organism evidence="6 7">
    <name type="scientific">Catenulispora yoronensis</name>
    <dbReference type="NCBI Taxonomy" id="450799"/>
    <lineage>
        <taxon>Bacteria</taxon>
        <taxon>Bacillati</taxon>
        <taxon>Actinomycetota</taxon>
        <taxon>Actinomycetes</taxon>
        <taxon>Catenulisporales</taxon>
        <taxon>Catenulisporaceae</taxon>
        <taxon>Catenulispora</taxon>
    </lineage>
</organism>
<dbReference type="EMBL" id="BAAAQN010000050">
    <property type="protein sequence ID" value="GAA2050895.1"/>
    <property type="molecule type" value="Genomic_DNA"/>
</dbReference>
<feature type="DNA-binding region" description="H-T-H motif" evidence="4">
    <location>
        <begin position="37"/>
        <end position="56"/>
    </location>
</feature>